<dbReference type="Proteomes" id="UP000239936">
    <property type="component" value="Unassembled WGS sequence"/>
</dbReference>
<evidence type="ECO:0000313" key="1">
    <source>
        <dbReference type="EMBL" id="PQJ96814.1"/>
    </source>
</evidence>
<sequence length="143" mass="16804">MSAHGLGIDTRRRVELRPRYRWRWAIKRQHGNGYGCVDKHRPMFADCQRRSGILNAPPRHVRQCQRDTDLRIPEFRDMRVQARQGSLPCVGCSRYYYIHGSCLICPILLDSRRSQHHRLRRLKIGLLSDLPRFAGFESLPLTP</sequence>
<dbReference type="EMBL" id="PPGH01000028">
    <property type="protein sequence ID" value="PQJ96814.1"/>
    <property type="molecule type" value="Genomic_DNA"/>
</dbReference>
<dbReference type="AlphaFoldDB" id="A0A2S7XSU3"/>
<organism evidence="1 2">
    <name type="scientific">Chromatium okenii</name>
    <dbReference type="NCBI Taxonomy" id="61644"/>
    <lineage>
        <taxon>Bacteria</taxon>
        <taxon>Pseudomonadati</taxon>
        <taxon>Pseudomonadota</taxon>
        <taxon>Gammaproteobacteria</taxon>
        <taxon>Chromatiales</taxon>
        <taxon>Chromatiaceae</taxon>
        <taxon>Chromatium</taxon>
    </lineage>
</organism>
<dbReference type="RefSeq" id="WP_105073133.1">
    <property type="nucleotide sequence ID" value="NZ_PPGH01000028.1"/>
</dbReference>
<proteinExistence type="predicted"/>
<keyword evidence="2" id="KW-1185">Reference proteome</keyword>
<reference evidence="1 2" key="1">
    <citation type="submission" date="2018-01" db="EMBL/GenBank/DDBJ databases">
        <title>The complete genome sequence of Chromatium okenii LaCa, a purple sulfur bacterium with a turbulent life.</title>
        <authorList>
            <person name="Luedin S.M."/>
            <person name="Liechti N."/>
            <person name="Storelli N."/>
            <person name="Danza F."/>
            <person name="Wittwer M."/>
            <person name="Pothier J.F."/>
            <person name="Tonolla M.A."/>
        </authorList>
    </citation>
    <scope>NUCLEOTIDE SEQUENCE [LARGE SCALE GENOMIC DNA]</scope>
    <source>
        <strain evidence="1 2">LaCa</strain>
    </source>
</reference>
<comment type="caution">
    <text evidence="1">The sequence shown here is derived from an EMBL/GenBank/DDBJ whole genome shotgun (WGS) entry which is preliminary data.</text>
</comment>
<gene>
    <name evidence="1" type="ORF">CXB77_05575</name>
</gene>
<protein>
    <submittedName>
        <fullName evidence="1">Uncharacterized protein</fullName>
    </submittedName>
</protein>
<accession>A0A2S7XSU3</accession>
<name>A0A2S7XSU3_9GAMM</name>
<evidence type="ECO:0000313" key="2">
    <source>
        <dbReference type="Proteomes" id="UP000239936"/>
    </source>
</evidence>